<dbReference type="Gene3D" id="3.30.300.30">
    <property type="match status" value="1"/>
</dbReference>
<dbReference type="RefSeq" id="XP_040877520.1">
    <property type="nucleotide sequence ID" value="XM_041028492.1"/>
</dbReference>
<dbReference type="Pfam" id="PF13193">
    <property type="entry name" value="AMP-binding_C"/>
    <property type="match status" value="1"/>
</dbReference>
<name>A0A074VS08_AURM1</name>
<dbReference type="GeneID" id="63921865"/>
<evidence type="ECO:0000259" key="3">
    <source>
        <dbReference type="Pfam" id="PF00501"/>
    </source>
</evidence>
<proteinExistence type="inferred from homology"/>
<feature type="domain" description="AMP-binding enzyme C-terminal" evidence="4">
    <location>
        <begin position="438"/>
        <end position="519"/>
    </location>
</feature>
<sequence length="545" mass="59609">MHASLLPPLHIPTDLSFGQFLLKYNPDHVPANKVVLEDLAEPHDKLTYGGIRHETARLAGALRQVYGIRPGDAVVLYAVNSVAWLRLAHAVMWMGGVLVCINAAVSEHELPHYLKIAKATHCFSDAGLCPKMDAALKESPGSKMQILELAGTLQKLKANSASPIPPIDLSKTGNKNTVAMVLFSSGTSSLPKGVQLSHFNLLAQALSARVSTPETTCQDAREVFFPPLAHMFGLASVVLPTAVSGSYVMLMPAFTYPGFIEGSARIRANVMRTVPAIAVMIAKDPNISKYDLSCVRSLICAGATLQEEIVSRLQDVFAGVEITQGYGMTETSVTVLRGHRSVDKRGSVGTLMANSQIKIVDDKRNEVPTGTMGELLIKSPSVFFNYRGDDKATKDSFHDGWLCTGDMLRVDEDGFFWFMDRKKEMIKYKGNQIPPAQLEDLLLRHSAVQEAAVCATWDAEQQTEIPIGYVVLSPNIKKEDHPALLKEIRESVDTKVSGYKKLRGGVVAIDALPKNHTGKLARNELPARKEMLKMMEAKLKPKAKL</sequence>
<dbReference type="AlphaFoldDB" id="A0A074VS08"/>
<comment type="similarity">
    <text evidence="1">Belongs to the ATP-dependent AMP-binding enzyme family.</text>
</comment>
<accession>A0A074VS08</accession>
<dbReference type="EMBL" id="KL584842">
    <property type="protein sequence ID" value="KEQ60497.1"/>
    <property type="molecule type" value="Genomic_DNA"/>
</dbReference>
<dbReference type="InterPro" id="IPR045851">
    <property type="entry name" value="AMP-bd_C_sf"/>
</dbReference>
<evidence type="ECO:0000256" key="2">
    <source>
        <dbReference type="ARBA" id="ARBA00022598"/>
    </source>
</evidence>
<evidence type="ECO:0000313" key="5">
    <source>
        <dbReference type="EMBL" id="KEQ60497.1"/>
    </source>
</evidence>
<dbReference type="InterPro" id="IPR020845">
    <property type="entry name" value="AMP-binding_CS"/>
</dbReference>
<dbReference type="Proteomes" id="UP000030672">
    <property type="component" value="Unassembled WGS sequence"/>
</dbReference>
<dbReference type="Pfam" id="PF00501">
    <property type="entry name" value="AMP-binding"/>
    <property type="match status" value="1"/>
</dbReference>
<organism evidence="5 6">
    <name type="scientific">Aureobasidium melanogenum (strain CBS 110374)</name>
    <name type="common">Aureobasidium pullulans var. melanogenum</name>
    <dbReference type="NCBI Taxonomy" id="1043003"/>
    <lineage>
        <taxon>Eukaryota</taxon>
        <taxon>Fungi</taxon>
        <taxon>Dikarya</taxon>
        <taxon>Ascomycota</taxon>
        <taxon>Pezizomycotina</taxon>
        <taxon>Dothideomycetes</taxon>
        <taxon>Dothideomycetidae</taxon>
        <taxon>Dothideales</taxon>
        <taxon>Saccotheciaceae</taxon>
        <taxon>Aureobasidium</taxon>
    </lineage>
</organism>
<dbReference type="InterPro" id="IPR042099">
    <property type="entry name" value="ANL_N_sf"/>
</dbReference>
<dbReference type="InterPro" id="IPR000873">
    <property type="entry name" value="AMP-dep_synth/lig_dom"/>
</dbReference>
<dbReference type="InterPro" id="IPR025110">
    <property type="entry name" value="AMP-bd_C"/>
</dbReference>
<dbReference type="STRING" id="1043003.A0A074VS08"/>
<gene>
    <name evidence="5" type="ORF">M437DRAFT_86589</name>
</gene>
<dbReference type="PANTHER" id="PTHR24096:SF149">
    <property type="entry name" value="AMP-BINDING DOMAIN-CONTAINING PROTEIN-RELATED"/>
    <property type="match status" value="1"/>
</dbReference>
<dbReference type="GO" id="GO:0019748">
    <property type="term" value="P:secondary metabolic process"/>
    <property type="evidence" value="ECO:0007669"/>
    <property type="project" value="TreeGrafter"/>
</dbReference>
<dbReference type="Gene3D" id="3.40.50.12780">
    <property type="entry name" value="N-terminal domain of ligase-like"/>
    <property type="match status" value="1"/>
</dbReference>
<dbReference type="HOGENOM" id="CLU_000022_59_2_1"/>
<keyword evidence="2 5" id="KW-0436">Ligase</keyword>
<keyword evidence="6" id="KW-1185">Reference proteome</keyword>
<feature type="domain" description="AMP-dependent synthetase/ligase" evidence="3">
    <location>
        <begin position="30"/>
        <end position="386"/>
    </location>
</feature>
<dbReference type="GO" id="GO:0016405">
    <property type="term" value="F:CoA-ligase activity"/>
    <property type="evidence" value="ECO:0007669"/>
    <property type="project" value="TreeGrafter"/>
</dbReference>
<dbReference type="PROSITE" id="PS00455">
    <property type="entry name" value="AMP_BINDING"/>
    <property type="match status" value="1"/>
</dbReference>
<dbReference type="PANTHER" id="PTHR24096">
    <property type="entry name" value="LONG-CHAIN-FATTY-ACID--COA LIGASE"/>
    <property type="match status" value="1"/>
</dbReference>
<evidence type="ECO:0000256" key="1">
    <source>
        <dbReference type="ARBA" id="ARBA00006432"/>
    </source>
</evidence>
<evidence type="ECO:0000313" key="6">
    <source>
        <dbReference type="Proteomes" id="UP000030672"/>
    </source>
</evidence>
<evidence type="ECO:0000259" key="4">
    <source>
        <dbReference type="Pfam" id="PF13193"/>
    </source>
</evidence>
<reference evidence="5 6" key="1">
    <citation type="journal article" date="2014" name="BMC Genomics">
        <title>Genome sequencing of four Aureobasidium pullulans varieties: biotechnological potential, stress tolerance, and description of new species.</title>
        <authorList>
            <person name="Gostin Ar C."/>
            <person name="Ohm R.A."/>
            <person name="Kogej T."/>
            <person name="Sonjak S."/>
            <person name="Turk M."/>
            <person name="Zajc J."/>
            <person name="Zalar P."/>
            <person name="Grube M."/>
            <person name="Sun H."/>
            <person name="Han J."/>
            <person name="Sharma A."/>
            <person name="Chiniquy J."/>
            <person name="Ngan C.Y."/>
            <person name="Lipzen A."/>
            <person name="Barry K."/>
            <person name="Grigoriev I.V."/>
            <person name="Gunde-Cimerman N."/>
        </authorList>
    </citation>
    <scope>NUCLEOTIDE SEQUENCE [LARGE SCALE GENOMIC DNA]</scope>
    <source>
        <strain evidence="5 6">CBS 110374</strain>
    </source>
</reference>
<protein>
    <submittedName>
        <fullName evidence="5">Acyl-CoA synthetases/AMP-acid ligases II</fullName>
    </submittedName>
</protein>
<dbReference type="SUPFAM" id="SSF56801">
    <property type="entry name" value="Acetyl-CoA synthetase-like"/>
    <property type="match status" value="1"/>
</dbReference>